<accession>A0A9Q8ZTS5</accession>
<evidence type="ECO:0000256" key="3">
    <source>
        <dbReference type="PIRSR" id="PIRSR613078-2"/>
    </source>
</evidence>
<evidence type="ECO:0000313" key="5">
    <source>
        <dbReference type="EMBL" id="USS89280.1"/>
    </source>
</evidence>
<feature type="active site" description="Tele-phosphohistidine intermediate" evidence="2">
    <location>
        <position position="11"/>
    </location>
</feature>
<dbReference type="PANTHER" id="PTHR46517:SF1">
    <property type="entry name" value="FRUCTOSE-2,6-BISPHOSPHATASE TIGAR"/>
    <property type="match status" value="1"/>
</dbReference>
<feature type="binding site" evidence="3">
    <location>
        <position position="60"/>
    </location>
    <ligand>
        <name>substrate</name>
    </ligand>
</feature>
<proteinExistence type="predicted"/>
<dbReference type="SUPFAM" id="SSF53254">
    <property type="entry name" value="Phosphoglycerate mutase-like"/>
    <property type="match status" value="1"/>
</dbReference>
<sequence length="216" mass="24152">MTGINLYFVRHGQTQLNHYHRIQGWADSDLTDKGVQDAVTAANTLSQITFDQAYSSDTKRASRTARIILEANPAPLTEPIQKPALREENFGYFEGNDTGQTWSIVGGRTGCYSYPELIETFGIEKTRDLIAAADPYEEAENDQQFWARLQPGLDEIVAKAEPGQNILIVAHGTLIKSVVSKFSDIDIRDSILNGSITKVIYEDGTFTVDYYNHKEN</sequence>
<dbReference type="Gene3D" id="3.40.50.1240">
    <property type="entry name" value="Phosphoglycerate mutase-like"/>
    <property type="match status" value="1"/>
</dbReference>
<feature type="binding site" evidence="3">
    <location>
        <begin position="10"/>
        <end position="17"/>
    </location>
    <ligand>
        <name>substrate</name>
    </ligand>
</feature>
<dbReference type="RefSeq" id="WP_252766818.1">
    <property type="nucleotide sequence ID" value="NZ_CP097119.1"/>
</dbReference>
<evidence type="ECO:0000256" key="2">
    <source>
        <dbReference type="PIRSR" id="PIRSR613078-1"/>
    </source>
</evidence>
<dbReference type="AlphaFoldDB" id="A0A9Q8ZTS5"/>
<dbReference type="GO" id="GO:0005829">
    <property type="term" value="C:cytosol"/>
    <property type="evidence" value="ECO:0007669"/>
    <property type="project" value="TreeGrafter"/>
</dbReference>
<evidence type="ECO:0000256" key="4">
    <source>
        <dbReference type="PIRSR" id="PIRSR613078-3"/>
    </source>
</evidence>
<feature type="site" description="Transition state stabilizer" evidence="4">
    <location>
        <position position="171"/>
    </location>
</feature>
<protein>
    <submittedName>
        <fullName evidence="5">Histidine phosphatase family protein</fullName>
    </submittedName>
</protein>
<reference evidence="5" key="1">
    <citation type="submission" date="2022-05" db="EMBL/GenBank/DDBJ databases">
        <authorList>
            <person name="Oliphant S.A."/>
            <person name="Watson-Haigh N.S."/>
            <person name="Sumby K.M."/>
            <person name="Gardner J.M."/>
            <person name="Jiranek V."/>
        </authorList>
    </citation>
    <scope>NUCLEOTIDE SEQUENCE</scope>
    <source>
        <strain evidence="5">KI4_B1</strain>
    </source>
</reference>
<dbReference type="InterPro" id="IPR051695">
    <property type="entry name" value="Phosphoglycerate_Mutase"/>
</dbReference>
<dbReference type="SMART" id="SM00855">
    <property type="entry name" value="PGAM"/>
    <property type="match status" value="1"/>
</dbReference>
<dbReference type="GO" id="GO:0045820">
    <property type="term" value="P:negative regulation of glycolytic process"/>
    <property type="evidence" value="ECO:0007669"/>
    <property type="project" value="TreeGrafter"/>
</dbReference>
<organism evidence="5 6">
    <name type="scientific">Fructilactobacillus cliffordii</name>
    <dbReference type="NCBI Taxonomy" id="2940299"/>
    <lineage>
        <taxon>Bacteria</taxon>
        <taxon>Bacillati</taxon>
        <taxon>Bacillota</taxon>
        <taxon>Bacilli</taxon>
        <taxon>Lactobacillales</taxon>
        <taxon>Lactobacillaceae</taxon>
        <taxon>Fructilactobacillus</taxon>
    </lineage>
</organism>
<dbReference type="EMBL" id="CP097119">
    <property type="protein sequence ID" value="USS89280.1"/>
    <property type="molecule type" value="Genomic_DNA"/>
</dbReference>
<name>A0A9Q8ZTS5_9LACO</name>
<evidence type="ECO:0000256" key="1">
    <source>
        <dbReference type="ARBA" id="ARBA00022801"/>
    </source>
</evidence>
<dbReference type="InterPro" id="IPR013078">
    <property type="entry name" value="His_Pase_superF_clade-1"/>
</dbReference>
<dbReference type="Pfam" id="PF00300">
    <property type="entry name" value="His_Phos_1"/>
    <property type="match status" value="1"/>
</dbReference>
<dbReference type="InterPro" id="IPR029033">
    <property type="entry name" value="His_PPase_superfam"/>
</dbReference>
<keyword evidence="1" id="KW-0378">Hydrolase</keyword>
<keyword evidence="6" id="KW-1185">Reference proteome</keyword>
<dbReference type="Proteomes" id="UP001055911">
    <property type="component" value="Chromosome"/>
</dbReference>
<gene>
    <name evidence="5" type="ORF">M3M40_00240</name>
</gene>
<dbReference type="CDD" id="cd07067">
    <property type="entry name" value="HP_PGM_like"/>
    <property type="match status" value="1"/>
</dbReference>
<dbReference type="PANTHER" id="PTHR46517">
    <property type="entry name" value="FRUCTOSE-2,6-BISPHOSPHATASE TIGAR"/>
    <property type="match status" value="1"/>
</dbReference>
<feature type="active site" description="Proton donor/acceptor" evidence="2">
    <location>
        <position position="87"/>
    </location>
</feature>
<dbReference type="GO" id="GO:0043456">
    <property type="term" value="P:regulation of pentose-phosphate shunt"/>
    <property type="evidence" value="ECO:0007669"/>
    <property type="project" value="TreeGrafter"/>
</dbReference>
<dbReference type="GO" id="GO:0004331">
    <property type="term" value="F:fructose-2,6-bisphosphate 2-phosphatase activity"/>
    <property type="evidence" value="ECO:0007669"/>
    <property type="project" value="TreeGrafter"/>
</dbReference>
<evidence type="ECO:0000313" key="6">
    <source>
        <dbReference type="Proteomes" id="UP001055911"/>
    </source>
</evidence>